<organism evidence="6">
    <name type="scientific">Thermohahella caldifontis</name>
    <dbReference type="NCBI Taxonomy" id="3142973"/>
    <lineage>
        <taxon>Bacteria</taxon>
        <taxon>Pseudomonadati</taxon>
        <taxon>Pseudomonadota</taxon>
        <taxon>Gammaproteobacteria</taxon>
        <taxon>Oceanospirillales</taxon>
        <taxon>Hahellaceae</taxon>
        <taxon>Thermohahella</taxon>
    </lineage>
</organism>
<dbReference type="InterPro" id="IPR009926">
    <property type="entry name" value="T3SS_YcgR_PilZN"/>
</dbReference>
<dbReference type="Gene3D" id="2.30.110.10">
    <property type="entry name" value="Electron Transport, Fmn-binding Protein, Chain A"/>
    <property type="match status" value="1"/>
</dbReference>
<dbReference type="Gene3D" id="2.40.10.220">
    <property type="entry name" value="predicted glycosyltransferase like domains"/>
    <property type="match status" value="1"/>
</dbReference>
<evidence type="ECO:0000259" key="5">
    <source>
        <dbReference type="Pfam" id="PF12945"/>
    </source>
</evidence>
<keyword evidence="1" id="KW-0973">c-di-GMP</keyword>
<dbReference type="Pfam" id="PF07238">
    <property type="entry name" value="PilZ"/>
    <property type="match status" value="1"/>
</dbReference>
<sequence length="228" mass="25484">MPDTPVPESTPFDRLGMKTGDVLHLESIDTKTRFTVKLIGYVPGGSILVLPPVIKGKQVLLRKDKIYNVRAAVGGKVCAFRTQVLFTHMQPYAYSHLQYPEEMQALQVRESERVDVRIEASVTSEFDTGTGEWPRDALMVDLSKSGCGLRTRLPIGVPGHEVVVHFIVTVAGVSKQLHLKSVIRNRIPLDEEGPHRFFYGLQFAQLSEAARLVLNGFIFEKLRERDGG</sequence>
<proteinExistence type="predicted"/>
<keyword evidence="6" id="KW-0969">Cilium</keyword>
<name>A0AB39UZG8_9GAMM</name>
<dbReference type="Pfam" id="PF12945">
    <property type="entry name" value="PilZNR"/>
    <property type="match status" value="1"/>
</dbReference>
<dbReference type="RefSeq" id="WP_369602359.1">
    <property type="nucleotide sequence ID" value="NZ_CP154858.1"/>
</dbReference>
<evidence type="ECO:0000256" key="2">
    <source>
        <dbReference type="ARBA" id="ARBA00022741"/>
    </source>
</evidence>
<gene>
    <name evidence="6" type="ORF">AAIA72_05175</name>
</gene>
<accession>A0AB39UZG8</accession>
<dbReference type="SUPFAM" id="SSF141371">
    <property type="entry name" value="PilZ domain-like"/>
    <property type="match status" value="2"/>
</dbReference>
<dbReference type="KEGG" id="tcd:AAIA72_05175"/>
<keyword evidence="6" id="KW-0282">Flagellum</keyword>
<protein>
    <submittedName>
        <fullName evidence="6">Flagellar brake protein</fullName>
    </submittedName>
</protein>
<dbReference type="EMBL" id="CP154858">
    <property type="protein sequence ID" value="XDT73365.1"/>
    <property type="molecule type" value="Genomic_DNA"/>
</dbReference>
<dbReference type="AlphaFoldDB" id="A0AB39UZG8"/>
<dbReference type="InterPro" id="IPR009875">
    <property type="entry name" value="PilZ_domain"/>
</dbReference>
<keyword evidence="2" id="KW-0547">Nucleotide-binding</keyword>
<dbReference type="InterPro" id="IPR012349">
    <property type="entry name" value="Split_barrel_FMN-bd"/>
</dbReference>
<dbReference type="GO" id="GO:0035438">
    <property type="term" value="F:cyclic-di-GMP binding"/>
    <property type="evidence" value="ECO:0007669"/>
    <property type="project" value="InterPro"/>
</dbReference>
<feature type="domain" description="Type III secretion system flagellar brake protein YcgR PilZN" evidence="5">
    <location>
        <begin position="19"/>
        <end position="100"/>
    </location>
</feature>
<keyword evidence="3" id="KW-0975">Bacterial flagellum</keyword>
<evidence type="ECO:0000256" key="3">
    <source>
        <dbReference type="ARBA" id="ARBA00023143"/>
    </source>
</evidence>
<feature type="domain" description="PilZ" evidence="4">
    <location>
        <begin position="107"/>
        <end position="219"/>
    </location>
</feature>
<evidence type="ECO:0000256" key="1">
    <source>
        <dbReference type="ARBA" id="ARBA00022636"/>
    </source>
</evidence>
<keyword evidence="6" id="KW-0966">Cell projection</keyword>
<evidence type="ECO:0000259" key="4">
    <source>
        <dbReference type="Pfam" id="PF07238"/>
    </source>
</evidence>
<reference evidence="6" key="1">
    <citation type="submission" date="2024-05" db="EMBL/GenBank/DDBJ databases">
        <title>Genome sequencing of novel strain.</title>
        <authorList>
            <person name="Ganbat D."/>
            <person name="Ganbat S."/>
            <person name="Lee S.-J."/>
        </authorList>
    </citation>
    <scope>NUCLEOTIDE SEQUENCE</scope>
    <source>
        <strain evidence="6">SMD15-11</strain>
    </source>
</reference>
<evidence type="ECO:0000313" key="6">
    <source>
        <dbReference type="EMBL" id="XDT73365.1"/>
    </source>
</evidence>